<dbReference type="PANTHER" id="PTHR42879">
    <property type="entry name" value="3-OXOACYL-(ACYL-CARRIER-PROTEIN) REDUCTASE"/>
    <property type="match status" value="1"/>
</dbReference>
<keyword evidence="5" id="KW-1185">Reference proteome</keyword>
<dbReference type="Pfam" id="PF13561">
    <property type="entry name" value="adh_short_C2"/>
    <property type="match status" value="1"/>
</dbReference>
<name>A0A1I6R5U0_9BACL</name>
<dbReference type="SMART" id="SM00822">
    <property type="entry name" value="PKS_KR"/>
    <property type="match status" value="1"/>
</dbReference>
<feature type="domain" description="Ketoreductase" evidence="3">
    <location>
        <begin position="8"/>
        <end position="189"/>
    </location>
</feature>
<dbReference type="Gene3D" id="3.40.50.720">
    <property type="entry name" value="NAD(P)-binding Rossmann-like Domain"/>
    <property type="match status" value="1"/>
</dbReference>
<dbReference type="SUPFAM" id="SSF51735">
    <property type="entry name" value="NAD(P)-binding Rossmann-fold domains"/>
    <property type="match status" value="1"/>
</dbReference>
<accession>A0A1I6R5U0</accession>
<dbReference type="PANTHER" id="PTHR42879:SF2">
    <property type="entry name" value="3-OXOACYL-[ACYL-CARRIER-PROTEIN] REDUCTASE FABG"/>
    <property type="match status" value="1"/>
</dbReference>
<dbReference type="InterPro" id="IPR057326">
    <property type="entry name" value="KR_dom"/>
</dbReference>
<dbReference type="RefSeq" id="WP_176391938.1">
    <property type="nucleotide sequence ID" value="NZ_FPAA01000004.1"/>
</dbReference>
<dbReference type="InterPro" id="IPR050259">
    <property type="entry name" value="SDR"/>
</dbReference>
<reference evidence="5" key="1">
    <citation type="submission" date="2016-10" db="EMBL/GenBank/DDBJ databases">
        <authorList>
            <person name="Varghese N."/>
            <person name="Submissions S."/>
        </authorList>
    </citation>
    <scope>NUCLEOTIDE SEQUENCE [LARGE SCALE GENOMIC DNA]</scope>
    <source>
        <strain evidence="5">DSM 45789</strain>
    </source>
</reference>
<dbReference type="InterPro" id="IPR020904">
    <property type="entry name" value="Sc_DH/Rdtase_CS"/>
</dbReference>
<dbReference type="PRINTS" id="PR00081">
    <property type="entry name" value="GDHRDH"/>
</dbReference>
<dbReference type="NCBIfam" id="NF009466">
    <property type="entry name" value="PRK12826.1-2"/>
    <property type="match status" value="1"/>
</dbReference>
<dbReference type="PRINTS" id="PR00080">
    <property type="entry name" value="SDRFAMILY"/>
</dbReference>
<dbReference type="AlphaFoldDB" id="A0A1I6R5U0"/>
<dbReference type="InterPro" id="IPR002347">
    <property type="entry name" value="SDR_fam"/>
</dbReference>
<gene>
    <name evidence="4" type="ORF">SAMN05444972_104158</name>
</gene>
<evidence type="ECO:0000259" key="3">
    <source>
        <dbReference type="SMART" id="SM00822"/>
    </source>
</evidence>
<dbReference type="GO" id="GO:0016491">
    <property type="term" value="F:oxidoreductase activity"/>
    <property type="evidence" value="ECO:0007669"/>
    <property type="project" value="UniProtKB-KW"/>
</dbReference>
<evidence type="ECO:0000313" key="5">
    <source>
        <dbReference type="Proteomes" id="UP000198660"/>
    </source>
</evidence>
<dbReference type="GO" id="GO:0032787">
    <property type="term" value="P:monocarboxylic acid metabolic process"/>
    <property type="evidence" value="ECO:0007669"/>
    <property type="project" value="UniProtKB-ARBA"/>
</dbReference>
<dbReference type="NCBIfam" id="NF047420">
    <property type="entry name" value="EF_P_mod_YmfI"/>
    <property type="match status" value="1"/>
</dbReference>
<evidence type="ECO:0000256" key="2">
    <source>
        <dbReference type="ARBA" id="ARBA00023002"/>
    </source>
</evidence>
<proteinExistence type="inferred from homology"/>
<dbReference type="PROSITE" id="PS00061">
    <property type="entry name" value="ADH_SHORT"/>
    <property type="match status" value="1"/>
</dbReference>
<dbReference type="Proteomes" id="UP000198660">
    <property type="component" value="Unassembled WGS sequence"/>
</dbReference>
<dbReference type="FunFam" id="3.40.50.720:FF:000173">
    <property type="entry name" value="3-oxoacyl-[acyl-carrier protein] reductase"/>
    <property type="match status" value="1"/>
</dbReference>
<dbReference type="InterPro" id="IPR036291">
    <property type="entry name" value="NAD(P)-bd_dom_sf"/>
</dbReference>
<comment type="similarity">
    <text evidence="1">Belongs to the short-chain dehydrogenases/reductases (SDR) family.</text>
</comment>
<protein>
    <submittedName>
        <fullName evidence="4">3-oxoacyl-[acyl-carrier protein] reductase</fullName>
    </submittedName>
</protein>
<sequence>MKKWLQGETALVSGGSRGIGAAIALELASNGADVAINYLERSVEAERVAKACQREGVSAKAYPADVGNRQEVNAMLTQVEKEFGEVSLLIHSAGVTGKSLLFQDVVDEEMDLLFNTHVRGAMHLVQGGMPGMIRRQQGRIILISSIWGEAGGAGEVLYSAAKGAMNGLTRALAKELAPSGITVNAIAPGAIETDMLLDQLSKEEIEELTESIPIGRVGKPAEVAHLVAHVCRKESAYLTGQILHVNGGWYP</sequence>
<organism evidence="4 5">
    <name type="scientific">Marininema halotolerans</name>
    <dbReference type="NCBI Taxonomy" id="1155944"/>
    <lineage>
        <taxon>Bacteria</taxon>
        <taxon>Bacillati</taxon>
        <taxon>Bacillota</taxon>
        <taxon>Bacilli</taxon>
        <taxon>Bacillales</taxon>
        <taxon>Thermoactinomycetaceae</taxon>
        <taxon>Marininema</taxon>
    </lineage>
</organism>
<dbReference type="EMBL" id="FPAA01000004">
    <property type="protein sequence ID" value="SFS60055.1"/>
    <property type="molecule type" value="Genomic_DNA"/>
</dbReference>
<keyword evidence="2" id="KW-0560">Oxidoreductase</keyword>
<evidence type="ECO:0000256" key="1">
    <source>
        <dbReference type="ARBA" id="ARBA00006484"/>
    </source>
</evidence>
<evidence type="ECO:0000313" key="4">
    <source>
        <dbReference type="EMBL" id="SFS60055.1"/>
    </source>
</evidence>